<dbReference type="InterPro" id="IPR004136">
    <property type="entry name" value="NMO"/>
</dbReference>
<evidence type="ECO:0000313" key="12">
    <source>
        <dbReference type="Proteomes" id="UP001597058"/>
    </source>
</evidence>
<dbReference type="RefSeq" id="WP_329285946.1">
    <property type="nucleotide sequence ID" value="NZ_JBHSKH010000026.1"/>
</dbReference>
<dbReference type="SUPFAM" id="SSF51412">
    <property type="entry name" value="Inosine monophosphate dehydrogenase (IMPDH)"/>
    <property type="match status" value="1"/>
</dbReference>
<dbReference type="PANTHER" id="PTHR42747">
    <property type="entry name" value="NITRONATE MONOOXYGENASE-RELATED"/>
    <property type="match status" value="1"/>
</dbReference>
<comment type="caution">
    <text evidence="11">The sequence shown here is derived from an EMBL/GenBank/DDBJ whole genome shotgun (WGS) entry which is preliminary data.</text>
</comment>
<keyword evidence="7 11" id="KW-0503">Monooxygenase</keyword>
<evidence type="ECO:0000256" key="10">
    <source>
        <dbReference type="SAM" id="SignalP"/>
    </source>
</evidence>
<proteinExistence type="inferred from homology"/>
<evidence type="ECO:0000256" key="1">
    <source>
        <dbReference type="ARBA" id="ARBA00001917"/>
    </source>
</evidence>
<dbReference type="EMBL" id="JBHTMM010000006">
    <property type="protein sequence ID" value="MFD1305622.1"/>
    <property type="molecule type" value="Genomic_DNA"/>
</dbReference>
<keyword evidence="3" id="KW-0216">Detoxification</keyword>
<evidence type="ECO:0000256" key="3">
    <source>
        <dbReference type="ARBA" id="ARBA00022575"/>
    </source>
</evidence>
<keyword evidence="5" id="KW-0288">FMN</keyword>
<reference evidence="12" key="1">
    <citation type="journal article" date="2019" name="Int. J. Syst. Evol. Microbiol.">
        <title>The Global Catalogue of Microorganisms (GCM) 10K type strain sequencing project: providing services to taxonomists for standard genome sequencing and annotation.</title>
        <authorList>
            <consortium name="The Broad Institute Genomics Platform"/>
            <consortium name="The Broad Institute Genome Sequencing Center for Infectious Disease"/>
            <person name="Wu L."/>
            <person name="Ma J."/>
        </authorList>
    </citation>
    <scope>NUCLEOTIDE SEQUENCE [LARGE SCALE GENOMIC DNA]</scope>
    <source>
        <strain evidence="12">CGMCC 4.7020</strain>
    </source>
</reference>
<evidence type="ECO:0000313" key="11">
    <source>
        <dbReference type="EMBL" id="MFD1305622.1"/>
    </source>
</evidence>
<evidence type="ECO:0000256" key="5">
    <source>
        <dbReference type="ARBA" id="ARBA00022643"/>
    </source>
</evidence>
<keyword evidence="10" id="KW-0732">Signal</keyword>
<dbReference type="Gene3D" id="3.20.20.70">
    <property type="entry name" value="Aldolase class I"/>
    <property type="match status" value="1"/>
</dbReference>
<sequence>MNSLLAALGVTTPVLAAPMAGGATTTALLVAAARSGGLGFVPAGYATARTLAERVAAARAERIPFGVNVFAPNPLPVDRAAFDRYAALVQGTADRHHIDLSGHVPVEDDDAFAEKIDLLAEDPVPVVSFTFGIPERAVVARLRTAGSLVAQTVTGVDEARAGAEAGVDVLVVQAAAAGGHSGTLTPRLPPPEVPVDDLIALIRQAVGLPLIAAGGLATPDDVAQVMAAGAQAAMVGTVLLRTGESGASPVHQAALADPEGRGTVLTRAFTGRPARALRNRFTDLYGDHAPYGYPALHHLTGRLRKLAAEAGDADALHLWAGTGHRQARREGAGQTLARLAAAL</sequence>
<dbReference type="InterPro" id="IPR013785">
    <property type="entry name" value="Aldolase_TIM"/>
</dbReference>
<comment type="similarity">
    <text evidence="2">Belongs to the nitronate monooxygenase family. NMO class I subfamily.</text>
</comment>
<evidence type="ECO:0000256" key="9">
    <source>
        <dbReference type="ARBA" id="ARBA00049401"/>
    </source>
</evidence>
<evidence type="ECO:0000256" key="2">
    <source>
        <dbReference type="ARBA" id="ARBA00009881"/>
    </source>
</evidence>
<comment type="cofactor">
    <cofactor evidence="1">
        <name>FMN</name>
        <dbReference type="ChEBI" id="CHEBI:58210"/>
    </cofactor>
</comment>
<dbReference type="CDD" id="cd04730">
    <property type="entry name" value="NPD_like"/>
    <property type="match status" value="1"/>
</dbReference>
<protein>
    <recommendedName>
        <fullName evidence="8">Propionate 3-nitronate monooxygenase</fullName>
    </recommendedName>
</protein>
<gene>
    <name evidence="11" type="ORF">ACFQ5X_07155</name>
</gene>
<feature type="signal peptide" evidence="10">
    <location>
        <begin position="1"/>
        <end position="16"/>
    </location>
</feature>
<dbReference type="Proteomes" id="UP001597058">
    <property type="component" value="Unassembled WGS sequence"/>
</dbReference>
<name>A0ABW3X8C5_9ACTN</name>
<organism evidence="11 12">
    <name type="scientific">Streptomyces kaempferi</name>
    <dbReference type="NCBI Taxonomy" id="333725"/>
    <lineage>
        <taxon>Bacteria</taxon>
        <taxon>Bacillati</taxon>
        <taxon>Actinomycetota</taxon>
        <taxon>Actinomycetes</taxon>
        <taxon>Kitasatosporales</taxon>
        <taxon>Streptomycetaceae</taxon>
        <taxon>Streptomyces</taxon>
    </lineage>
</organism>
<keyword evidence="4" id="KW-0285">Flavoprotein</keyword>
<evidence type="ECO:0000256" key="4">
    <source>
        <dbReference type="ARBA" id="ARBA00022630"/>
    </source>
</evidence>
<evidence type="ECO:0000256" key="6">
    <source>
        <dbReference type="ARBA" id="ARBA00023002"/>
    </source>
</evidence>
<dbReference type="Pfam" id="PF03060">
    <property type="entry name" value="NMO"/>
    <property type="match status" value="1"/>
</dbReference>
<keyword evidence="12" id="KW-1185">Reference proteome</keyword>
<keyword evidence="6" id="KW-0560">Oxidoreductase</keyword>
<dbReference type="GO" id="GO:0004497">
    <property type="term" value="F:monooxygenase activity"/>
    <property type="evidence" value="ECO:0007669"/>
    <property type="project" value="UniProtKB-KW"/>
</dbReference>
<dbReference type="PANTHER" id="PTHR42747:SF3">
    <property type="entry name" value="NITRONATE MONOOXYGENASE-RELATED"/>
    <property type="match status" value="1"/>
</dbReference>
<feature type="chain" id="PRO_5046518990" description="Propionate 3-nitronate monooxygenase" evidence="10">
    <location>
        <begin position="17"/>
        <end position="343"/>
    </location>
</feature>
<evidence type="ECO:0000256" key="8">
    <source>
        <dbReference type="ARBA" id="ARBA00031155"/>
    </source>
</evidence>
<comment type="catalytic activity">
    <reaction evidence="9">
        <text>3 propionate 3-nitronate + 3 O2 + H2O = 3 3-oxopropanoate + 2 nitrate + nitrite + H2O2 + 3 H(+)</text>
        <dbReference type="Rhea" id="RHEA:57332"/>
        <dbReference type="ChEBI" id="CHEBI:15377"/>
        <dbReference type="ChEBI" id="CHEBI:15378"/>
        <dbReference type="ChEBI" id="CHEBI:15379"/>
        <dbReference type="ChEBI" id="CHEBI:16240"/>
        <dbReference type="ChEBI" id="CHEBI:16301"/>
        <dbReference type="ChEBI" id="CHEBI:17632"/>
        <dbReference type="ChEBI" id="CHEBI:33190"/>
        <dbReference type="ChEBI" id="CHEBI:136067"/>
    </reaction>
</comment>
<accession>A0ABW3X8C5</accession>
<evidence type="ECO:0000256" key="7">
    <source>
        <dbReference type="ARBA" id="ARBA00023033"/>
    </source>
</evidence>